<dbReference type="Proteomes" id="UP000627573">
    <property type="component" value="Unassembled WGS sequence"/>
</dbReference>
<evidence type="ECO:0000256" key="1">
    <source>
        <dbReference type="SAM" id="MobiDB-lite"/>
    </source>
</evidence>
<keyword evidence="2" id="KW-1133">Transmembrane helix</keyword>
<dbReference type="RefSeq" id="WP_125461394.1">
    <property type="nucleotide sequence ID" value="NZ_CP176579.1"/>
</dbReference>
<evidence type="ECO:0000313" key="3">
    <source>
        <dbReference type="EMBL" id="MBH5145526.1"/>
    </source>
</evidence>
<evidence type="ECO:0000313" key="4">
    <source>
        <dbReference type="Proteomes" id="UP000627573"/>
    </source>
</evidence>
<keyword evidence="2" id="KW-0472">Membrane</keyword>
<comment type="caution">
    <text evidence="3">The sequence shown here is derived from an EMBL/GenBank/DDBJ whole genome shotgun (WGS) entry which is preliminary data.</text>
</comment>
<name>A0A8I1A1Q1_RHOER</name>
<accession>A0A8I1A1Q1</accession>
<feature type="transmembrane region" description="Helical" evidence="2">
    <location>
        <begin position="20"/>
        <end position="46"/>
    </location>
</feature>
<protein>
    <submittedName>
        <fullName evidence="3">Uncharacterized protein</fullName>
    </submittedName>
</protein>
<keyword evidence="4" id="KW-1185">Reference proteome</keyword>
<dbReference type="AlphaFoldDB" id="A0A8I1A1Q1"/>
<feature type="region of interest" description="Disordered" evidence="1">
    <location>
        <begin position="60"/>
        <end position="92"/>
    </location>
</feature>
<dbReference type="EMBL" id="JAECSB010000082">
    <property type="protein sequence ID" value="MBH5145526.1"/>
    <property type="molecule type" value="Genomic_DNA"/>
</dbReference>
<gene>
    <name evidence="3" type="ORF">I3517_23290</name>
</gene>
<keyword evidence="2" id="KW-0812">Transmembrane</keyword>
<sequence length="92" mass="10509">MKKYRGEGNTNIRHVIRRTVFVTVSTAALAASAVKFPTLVLVYVIIGSLLFFSRYLDDDTDARSHDKRDSGTGKDRTDRTTTFVAERENRRR</sequence>
<evidence type="ECO:0000256" key="2">
    <source>
        <dbReference type="SAM" id="Phobius"/>
    </source>
</evidence>
<organism evidence="3 4">
    <name type="scientific">Rhodococcus erythropolis</name>
    <name type="common">Arthrobacter picolinophilus</name>
    <dbReference type="NCBI Taxonomy" id="1833"/>
    <lineage>
        <taxon>Bacteria</taxon>
        <taxon>Bacillati</taxon>
        <taxon>Actinomycetota</taxon>
        <taxon>Actinomycetes</taxon>
        <taxon>Mycobacteriales</taxon>
        <taxon>Nocardiaceae</taxon>
        <taxon>Rhodococcus</taxon>
        <taxon>Rhodococcus erythropolis group</taxon>
    </lineage>
</organism>
<proteinExistence type="predicted"/>
<reference evidence="3 4" key="1">
    <citation type="submission" date="2020-12" db="EMBL/GenBank/DDBJ databases">
        <title>Draft genome sequence of furan degrading bacterial strain FUR100.</title>
        <authorList>
            <person name="Woiski C."/>
        </authorList>
    </citation>
    <scope>NUCLEOTIDE SEQUENCE [LARGE SCALE GENOMIC DNA]</scope>
    <source>
        <strain evidence="3 4">FUR100</strain>
    </source>
</reference>